<organism evidence="1 2">
    <name type="scientific">Kutzneria chonburiensis</name>
    <dbReference type="NCBI Taxonomy" id="1483604"/>
    <lineage>
        <taxon>Bacteria</taxon>
        <taxon>Bacillati</taxon>
        <taxon>Actinomycetota</taxon>
        <taxon>Actinomycetes</taxon>
        <taxon>Pseudonocardiales</taxon>
        <taxon>Pseudonocardiaceae</taxon>
        <taxon>Kutzneria</taxon>
    </lineage>
</organism>
<dbReference type="InterPro" id="IPR011990">
    <property type="entry name" value="TPR-like_helical_dom_sf"/>
</dbReference>
<dbReference type="Proteomes" id="UP001589810">
    <property type="component" value="Unassembled WGS sequence"/>
</dbReference>
<dbReference type="InterPro" id="IPR006597">
    <property type="entry name" value="Sel1-like"/>
</dbReference>
<dbReference type="PANTHER" id="PTHR45011">
    <property type="entry name" value="DAP3-BINDING CELL DEATH ENHANCER 1"/>
    <property type="match status" value="1"/>
</dbReference>
<dbReference type="SUPFAM" id="SSF81901">
    <property type="entry name" value="HCP-like"/>
    <property type="match status" value="1"/>
</dbReference>
<evidence type="ECO:0000313" key="1">
    <source>
        <dbReference type="EMBL" id="MFC0540564.1"/>
    </source>
</evidence>
<reference evidence="1 2" key="1">
    <citation type="submission" date="2024-09" db="EMBL/GenBank/DDBJ databases">
        <authorList>
            <person name="Sun Q."/>
            <person name="Mori K."/>
        </authorList>
    </citation>
    <scope>NUCLEOTIDE SEQUENCE [LARGE SCALE GENOMIC DNA]</scope>
    <source>
        <strain evidence="1 2">TBRC 1432</strain>
    </source>
</reference>
<proteinExistence type="predicted"/>
<evidence type="ECO:0000313" key="2">
    <source>
        <dbReference type="Proteomes" id="UP001589810"/>
    </source>
</evidence>
<dbReference type="EMBL" id="JBHLUD010000001">
    <property type="protein sequence ID" value="MFC0540564.1"/>
    <property type="molecule type" value="Genomic_DNA"/>
</dbReference>
<sequence>MESEQDLMAGAKEAARELLATNATGARVDSRDVRRVKVSLSDPARHGDLDAQNLLGALELEIERKPKRARQWFEMSAAAGDAAGQRSLGHLYSNGLGVKADEARAAELFRTAAAGGDSFAQYNLAVVNVRAEGAYCTYDETLKLLESAASGGVVEAAAKLGDLLAQVDRDTEALDWYVRAAAAGHVGAMNAAASWFRDGTAGDPDAVQAVRWFLSMLNQGNGDGIHEAIEAARGMAPDEIRKAALLAGRPGDADAIIATIFS</sequence>
<dbReference type="InterPro" id="IPR052748">
    <property type="entry name" value="ISR_Activator"/>
</dbReference>
<keyword evidence="2" id="KW-1185">Reference proteome</keyword>
<gene>
    <name evidence="1" type="ORF">ACFFH7_03675</name>
</gene>
<dbReference type="Gene3D" id="1.25.40.10">
    <property type="entry name" value="Tetratricopeptide repeat domain"/>
    <property type="match status" value="2"/>
</dbReference>
<dbReference type="RefSeq" id="WP_273939360.1">
    <property type="nucleotide sequence ID" value="NZ_CP097263.1"/>
</dbReference>
<dbReference type="SMART" id="SM00671">
    <property type="entry name" value="SEL1"/>
    <property type="match status" value="5"/>
</dbReference>
<name>A0ABV6MJV6_9PSEU</name>
<dbReference type="Pfam" id="PF08238">
    <property type="entry name" value="Sel1"/>
    <property type="match status" value="5"/>
</dbReference>
<protein>
    <submittedName>
        <fullName evidence="1">Tetratricopeptide repeat protein</fullName>
    </submittedName>
</protein>
<accession>A0ABV6MJV6</accession>
<dbReference type="PANTHER" id="PTHR45011:SF1">
    <property type="entry name" value="DAP3-BINDING CELL DEATH ENHANCER 1"/>
    <property type="match status" value="1"/>
</dbReference>
<comment type="caution">
    <text evidence="1">The sequence shown here is derived from an EMBL/GenBank/DDBJ whole genome shotgun (WGS) entry which is preliminary data.</text>
</comment>